<dbReference type="Proteomes" id="UP000196655">
    <property type="component" value="Unassembled WGS sequence"/>
</dbReference>
<evidence type="ECO:0000256" key="2">
    <source>
        <dbReference type="ARBA" id="ARBA00022448"/>
    </source>
</evidence>
<evidence type="ECO:0000313" key="6">
    <source>
        <dbReference type="EMBL" id="OWJ69009.1"/>
    </source>
</evidence>
<evidence type="ECO:0000256" key="3">
    <source>
        <dbReference type="ARBA" id="ARBA00022741"/>
    </source>
</evidence>
<gene>
    <name evidence="6" type="ORF">BWR60_00190</name>
</gene>
<protein>
    <recommendedName>
        <fullName evidence="5">Oligopeptide/dipeptide ABC transporter C-terminal domain-containing protein</fullName>
    </recommendedName>
</protein>
<keyword evidence="4" id="KW-0067">ATP-binding</keyword>
<dbReference type="GO" id="GO:0005524">
    <property type="term" value="F:ATP binding"/>
    <property type="evidence" value="ECO:0007669"/>
    <property type="project" value="UniProtKB-KW"/>
</dbReference>
<dbReference type="InterPro" id="IPR027417">
    <property type="entry name" value="P-loop_NTPase"/>
</dbReference>
<comment type="caution">
    <text evidence="6">The sequence shown here is derived from an EMBL/GenBank/DDBJ whole genome shotgun (WGS) entry which is preliminary data.</text>
</comment>
<dbReference type="GO" id="GO:0005886">
    <property type="term" value="C:plasma membrane"/>
    <property type="evidence" value="ECO:0007669"/>
    <property type="project" value="UniProtKB-SubCell"/>
</dbReference>
<keyword evidence="3" id="KW-0547">Nucleotide-binding</keyword>
<dbReference type="Pfam" id="PF08352">
    <property type="entry name" value="oligo_HPY"/>
    <property type="match status" value="1"/>
</dbReference>
<name>A0A211ZUX2_9PROT</name>
<reference evidence="7" key="1">
    <citation type="submission" date="2017-05" db="EMBL/GenBank/DDBJ databases">
        <authorList>
            <person name="Macchi M."/>
            <person name="Festa S."/>
            <person name="Coppotelli B.M."/>
            <person name="Morelli I.S."/>
        </authorList>
    </citation>
    <scope>NUCLEOTIDE SEQUENCE [LARGE SCALE GENOMIC DNA]</scope>
    <source>
        <strain evidence="7">I</strain>
    </source>
</reference>
<dbReference type="GO" id="GO:0015833">
    <property type="term" value="P:peptide transport"/>
    <property type="evidence" value="ECO:0007669"/>
    <property type="project" value="InterPro"/>
</dbReference>
<dbReference type="AlphaFoldDB" id="A0A211ZUX2"/>
<feature type="domain" description="Oligopeptide/dipeptide ABC transporter C-terminal" evidence="5">
    <location>
        <begin position="22"/>
        <end position="48"/>
    </location>
</feature>
<organism evidence="6 7">
    <name type="scientific">Inquilinus limosus</name>
    <dbReference type="NCBI Taxonomy" id="171674"/>
    <lineage>
        <taxon>Bacteria</taxon>
        <taxon>Pseudomonadati</taxon>
        <taxon>Pseudomonadota</taxon>
        <taxon>Alphaproteobacteria</taxon>
        <taxon>Rhodospirillales</taxon>
        <taxon>Rhodospirillaceae</taxon>
        <taxon>Inquilinus</taxon>
    </lineage>
</organism>
<dbReference type="EMBL" id="NHON01000001">
    <property type="protein sequence ID" value="OWJ69009.1"/>
    <property type="molecule type" value="Genomic_DNA"/>
</dbReference>
<keyword evidence="7" id="KW-1185">Reference proteome</keyword>
<evidence type="ECO:0000256" key="1">
    <source>
        <dbReference type="ARBA" id="ARBA00004417"/>
    </source>
</evidence>
<dbReference type="Gene3D" id="3.40.50.300">
    <property type="entry name" value="P-loop containing nucleotide triphosphate hydrolases"/>
    <property type="match status" value="1"/>
</dbReference>
<evidence type="ECO:0000313" key="7">
    <source>
        <dbReference type="Proteomes" id="UP000196655"/>
    </source>
</evidence>
<comment type="subcellular location">
    <subcellularLocation>
        <location evidence="1">Cell inner membrane</location>
        <topology evidence="1">Peripheral membrane protein</topology>
    </subcellularLocation>
</comment>
<keyword evidence="2" id="KW-0813">Transport</keyword>
<evidence type="ECO:0000256" key="4">
    <source>
        <dbReference type="ARBA" id="ARBA00022840"/>
    </source>
</evidence>
<dbReference type="InterPro" id="IPR013563">
    <property type="entry name" value="Oligopep_ABC_C"/>
</dbReference>
<accession>A0A211ZUX2</accession>
<evidence type="ECO:0000259" key="5">
    <source>
        <dbReference type="Pfam" id="PF08352"/>
    </source>
</evidence>
<sequence>MRGADRVRGPSWVYVLYRGDIVEQGDTAEIMDGPRHPYTRRLIAAIPRA</sequence>
<proteinExistence type="predicted"/>